<dbReference type="Proteomes" id="UP001183817">
    <property type="component" value="Unassembled WGS sequence"/>
</dbReference>
<proteinExistence type="predicted"/>
<dbReference type="Pfam" id="PF25023">
    <property type="entry name" value="TEN_YD-shell"/>
    <property type="match status" value="1"/>
</dbReference>
<dbReference type="SUPFAM" id="SSF69304">
    <property type="entry name" value="Tricorn protease N-terminal domain"/>
    <property type="match status" value="2"/>
</dbReference>
<dbReference type="Pfam" id="PF20148">
    <property type="entry name" value="DUF6531"/>
    <property type="match status" value="1"/>
</dbReference>
<evidence type="ECO:0000256" key="2">
    <source>
        <dbReference type="SAM" id="MobiDB-lite"/>
    </source>
</evidence>
<dbReference type="InterPro" id="IPR045351">
    <property type="entry name" value="DUF6531"/>
</dbReference>
<evidence type="ECO:0000313" key="6">
    <source>
        <dbReference type="Proteomes" id="UP001183817"/>
    </source>
</evidence>
<dbReference type="SUPFAM" id="SSF63829">
    <property type="entry name" value="Calcium-dependent phosphotriesterase"/>
    <property type="match status" value="1"/>
</dbReference>
<feature type="domain" description="DUF6531" evidence="3">
    <location>
        <begin position="291"/>
        <end position="363"/>
    </location>
</feature>
<keyword evidence="6" id="KW-1185">Reference proteome</keyword>
<evidence type="ECO:0000259" key="4">
    <source>
        <dbReference type="Pfam" id="PF25023"/>
    </source>
</evidence>
<keyword evidence="1" id="KW-0677">Repeat</keyword>
<feature type="compositionally biased region" description="Basic and acidic residues" evidence="2">
    <location>
        <begin position="93"/>
        <end position="104"/>
    </location>
</feature>
<dbReference type="RefSeq" id="WP_310288447.1">
    <property type="nucleotide sequence ID" value="NZ_BAAAWO010000001.1"/>
</dbReference>
<name>A0ABU2BEY6_9MICC</name>
<dbReference type="InterPro" id="IPR006530">
    <property type="entry name" value="YD"/>
</dbReference>
<feature type="region of interest" description="Disordered" evidence="2">
    <location>
        <begin position="125"/>
        <end position="171"/>
    </location>
</feature>
<evidence type="ECO:0000313" key="5">
    <source>
        <dbReference type="EMBL" id="MDR7357175.1"/>
    </source>
</evidence>
<accession>A0ABU2BEY6</accession>
<dbReference type="PANTHER" id="PTHR32305">
    <property type="match status" value="1"/>
</dbReference>
<dbReference type="InterPro" id="IPR022385">
    <property type="entry name" value="Rhs_assc_core"/>
</dbReference>
<dbReference type="Pfam" id="PF05593">
    <property type="entry name" value="RHS_repeat"/>
    <property type="match status" value="7"/>
</dbReference>
<dbReference type="InterPro" id="IPR056823">
    <property type="entry name" value="TEN-like_YD-shell"/>
</dbReference>
<comment type="caution">
    <text evidence="5">The sequence shown here is derived from an EMBL/GenBank/DDBJ whole genome shotgun (WGS) entry which is preliminary data.</text>
</comment>
<dbReference type="NCBIfam" id="TIGR01643">
    <property type="entry name" value="YD_repeat_2x"/>
    <property type="match status" value="13"/>
</dbReference>
<dbReference type="Gene3D" id="2.180.10.10">
    <property type="entry name" value="RHS repeat-associated core"/>
    <property type="match status" value="5"/>
</dbReference>
<feature type="region of interest" description="Disordered" evidence="2">
    <location>
        <begin position="83"/>
        <end position="104"/>
    </location>
</feature>
<sequence length="1822" mass="192024">MADLGAFEHDVAFDFGTADALIGAFRAAASKIEGQAGSRSSLVATARTDFKGHFSQLFADNASVASSDAIELAARLREAADGAKQLKEQASSENERRRLAREWKQRKDERDANIFFNAVDAVFGEEDPPVGPPSAPVSVRASEPQTGVRQNPNPGNGGGGGGGTSAARPSDLRSFATGSANLNSNLAGLPGSLRGHLADFSARCSYGRLSAGPVVRGFEKWLDANEQDVLWARTIANAFAAAGGEGNVSQLSDASLLAALASQGVGASRQDLTITPAQAYGGPPTTGYSNDPVNTSTGNFLEPEVDLGFAGAASSLAASRMYNSLSEATGVFGPGWASIFEVRLDLGDEGASLVLPDGREVRFPRLGEGWDRADGENWWLQRQAWATSGAPANEGTETQHVEPAGVLVASDNAGGRWVFTASGTWLSTDRGPGTGITAHHDAHGRVTGLEHERGRWVRAEYSGEPDDGGRIIRLEASDGRRVDFSYDASGKLVAAAGPGGTRTYRWNEAGLIEAVIDAAGVAEAVNTYDARRRVLTQVSAFGRTTRFAYLPGRLTVVSDQDGSRSNTWIADAKGRLVGVIDGQDKRQSMAYDRWGNLVSATERDGSLSVHAYDERGRRIRTLTPTGAEFNFGYDAADRPLTVVSGTGAVVTYEYADDSARNPNVVIDPEGGRTELDWRDGLLVRITDPTGVMLDFAHDRFGDLKGITNAFGNTARLHRDEAGRVTEAVSPGGARTSYLYDGSGRLTSRRDADGALWRFEYAPGGALAVITDPLGGRTVMEHGAHGALERTVDPLGRAVTRRFDDLGRVASLALSDGAEWRFAHDTLSRLTGITDPEGNTWAREYGVNGELAAVLDPTGVRQEFSADPAAGAFSVADEFERGTLRCDEYGRPVASEQADGSSELATYDMCGRVVELVDGEGGLTRLERDAAGRVTAQVSPTGAVTRIEYDAAGRACANIDASGARTTLAYDADSRIIARTFPDGQAERIRYDAMGRVISRSLPSRGTARYDYDKAGRLIGAADAVFGLRRFRYDAAGQLTEAVNGLGGVTRYDYDERGRLVSTTDPLGSVVRRAYDQGDRVVSETDPLGRTTTAGYDAAGRPLWQQTPDGQRIAWGYDAAGRLATTSLDGRTLVRIERDARERSVRITDSTRPNGTAALHELRFNRRGQLVARTRDGAGVAWEYDADGRRTALLDPQGARTGYRHDAAGRLAAVDHPVFGTITYAYDAAGKLLGASAGEILQGWDYEAGALVRHTVTTPDGVEATELVRDADGRIAAIRTGGTETRYAYDGACQLERMQGADGTVTTWRYDAAGRLAAETANGHTTASTYDAAGQLLATATDAGTTEYTYDASGRRTAGTGPEGTTRYGWSGLGTLRTVEHTGPQGPGTLHTLWVDALGELAEVDGTALWWDTAEYAPRVVSVGDRSVTALPGGLAAVDGTLLGAGWRGAHPTEATNPWAMAAGTVPGLPEGLGIGANGGVQVAGLDWLGARAYDPSTRGFLSVDPLDPVAGAGWASNPYSYAGNDPLHAIDPLGLRPVTEAELTAYRESNNGALAAAGDWMGEHWEYFAGGAMVVAGGVLMATGVGGPVGMALIGAGADVIIQKATTGDVNWGQTAVMAVTGGLGGAMAVGRLGAAGVTGMRAAVAEGVASGAASGGAGSAYTYASGPGPHTPGGFLQSTTLGTLGGGIMGGAGGGVGQKITGRLLAPLTTRPQADTVVMGRWMEGRVKPFANANEYGYYNATPERLHNYLLEHGSKEFTDSVDLQFNKLWIAHQMKQGKRIVDIGQPSTDSDFYNLETQMVSGYPRYEENYLPAVDLRGGN</sequence>
<reference evidence="5 6" key="1">
    <citation type="submission" date="2023-07" db="EMBL/GenBank/DDBJ databases">
        <title>Sequencing the genomes of 1000 actinobacteria strains.</title>
        <authorList>
            <person name="Klenk H.-P."/>
        </authorList>
    </citation>
    <scope>NUCLEOTIDE SEQUENCE [LARGE SCALE GENOMIC DNA]</scope>
    <source>
        <strain evidence="5 6">DSM 20167</strain>
    </source>
</reference>
<feature type="domain" description="Teneurin-like YD-shell" evidence="4">
    <location>
        <begin position="925"/>
        <end position="1078"/>
    </location>
</feature>
<gene>
    <name evidence="5" type="ORF">J2S64_000866</name>
</gene>
<dbReference type="InterPro" id="IPR031325">
    <property type="entry name" value="RHS_repeat"/>
</dbReference>
<dbReference type="NCBIfam" id="TIGR03696">
    <property type="entry name" value="Rhs_assc_core"/>
    <property type="match status" value="1"/>
</dbReference>
<organism evidence="5 6">
    <name type="scientific">Paeniglutamicibacter sulfureus</name>
    <dbReference type="NCBI Taxonomy" id="43666"/>
    <lineage>
        <taxon>Bacteria</taxon>
        <taxon>Bacillati</taxon>
        <taxon>Actinomycetota</taxon>
        <taxon>Actinomycetes</taxon>
        <taxon>Micrococcales</taxon>
        <taxon>Micrococcaceae</taxon>
        <taxon>Paeniglutamicibacter</taxon>
    </lineage>
</organism>
<evidence type="ECO:0000256" key="1">
    <source>
        <dbReference type="ARBA" id="ARBA00022737"/>
    </source>
</evidence>
<dbReference type="EMBL" id="JAVDYI010000001">
    <property type="protein sequence ID" value="MDR7357175.1"/>
    <property type="molecule type" value="Genomic_DNA"/>
</dbReference>
<feature type="compositionally biased region" description="Gly residues" evidence="2">
    <location>
        <begin position="155"/>
        <end position="164"/>
    </location>
</feature>
<protein>
    <submittedName>
        <fullName evidence="5">RHS repeat-associated protein</fullName>
    </submittedName>
</protein>
<dbReference type="PANTHER" id="PTHR32305:SF15">
    <property type="entry name" value="PROTEIN RHSA-RELATED"/>
    <property type="match status" value="1"/>
</dbReference>
<dbReference type="InterPro" id="IPR050708">
    <property type="entry name" value="T6SS_VgrG/RHS"/>
</dbReference>
<evidence type="ECO:0000259" key="3">
    <source>
        <dbReference type="Pfam" id="PF20148"/>
    </source>
</evidence>